<accession>A0A7G9SC77</accession>
<keyword evidence="3" id="KW-1185">Reference proteome</keyword>
<keyword evidence="2" id="KW-0413">Isomerase</keyword>
<proteinExistence type="predicted"/>
<feature type="transmembrane region" description="Helical" evidence="1">
    <location>
        <begin position="46"/>
        <end position="66"/>
    </location>
</feature>
<feature type="transmembrane region" description="Helical" evidence="1">
    <location>
        <begin position="14"/>
        <end position="34"/>
    </location>
</feature>
<feature type="transmembrane region" description="Helical" evidence="1">
    <location>
        <begin position="118"/>
        <end position="135"/>
    </location>
</feature>
<dbReference type="Proteomes" id="UP000515955">
    <property type="component" value="Chromosome"/>
</dbReference>
<keyword evidence="1" id="KW-1133">Transmembrane helix</keyword>
<name>A0A7G9SC77_9SPHN</name>
<organism evidence="2 3">
    <name type="scientific">Sphingomonas rhizophila</name>
    <dbReference type="NCBI Taxonomy" id="2071607"/>
    <lineage>
        <taxon>Bacteria</taxon>
        <taxon>Pseudomonadati</taxon>
        <taxon>Pseudomonadota</taxon>
        <taxon>Alphaproteobacteria</taxon>
        <taxon>Sphingomonadales</taxon>
        <taxon>Sphingomonadaceae</taxon>
        <taxon>Sphingomonas</taxon>
    </lineage>
</organism>
<gene>
    <name evidence="2" type="ORF">H9L12_02240</name>
</gene>
<protein>
    <submittedName>
        <fullName evidence="2">Isopropylmalate isomerase</fullName>
    </submittedName>
</protein>
<evidence type="ECO:0000313" key="3">
    <source>
        <dbReference type="Proteomes" id="UP000515955"/>
    </source>
</evidence>
<reference evidence="2 3" key="1">
    <citation type="submission" date="2020-08" db="EMBL/GenBank/DDBJ databases">
        <title>Genome sequence of Sphingomonas rhizophila KACC 19189T.</title>
        <authorList>
            <person name="Hyun D.-W."/>
            <person name="Bae J.-W."/>
        </authorList>
    </citation>
    <scope>NUCLEOTIDE SEQUENCE [LARGE SCALE GENOMIC DNA]</scope>
    <source>
        <strain evidence="2 3">KACC 19189</strain>
    </source>
</reference>
<feature type="transmembrane region" description="Helical" evidence="1">
    <location>
        <begin position="155"/>
        <end position="173"/>
    </location>
</feature>
<dbReference type="RefSeq" id="WP_187542444.1">
    <property type="nucleotide sequence ID" value="NZ_CP060717.1"/>
</dbReference>
<dbReference type="KEGG" id="srhi:H9L12_02240"/>
<evidence type="ECO:0000313" key="2">
    <source>
        <dbReference type="EMBL" id="QNN65452.1"/>
    </source>
</evidence>
<sequence length="182" mass="20220">MFGWKPGIGDPTTLGWVTVAAYAVAAVLCWLAAGKSPKTERRWWQALAVILALLCINKQIDLQTLFTDIGRTVAKNQGWYEDRRPYQYMFVGAILALMLVAAVLMVARLRRAGAQVKLSMVGLAMLMGFVFIRAASLERIDALINRQIGTPRLNHWLEIGGIVVIAAGALWMLRPAGRRSRR</sequence>
<evidence type="ECO:0000256" key="1">
    <source>
        <dbReference type="SAM" id="Phobius"/>
    </source>
</evidence>
<keyword evidence="1" id="KW-0472">Membrane</keyword>
<dbReference type="GO" id="GO:0016853">
    <property type="term" value="F:isomerase activity"/>
    <property type="evidence" value="ECO:0007669"/>
    <property type="project" value="UniProtKB-KW"/>
</dbReference>
<dbReference type="AlphaFoldDB" id="A0A7G9SC77"/>
<keyword evidence="1" id="KW-0812">Transmembrane</keyword>
<feature type="transmembrane region" description="Helical" evidence="1">
    <location>
        <begin position="86"/>
        <end position="106"/>
    </location>
</feature>
<dbReference type="EMBL" id="CP060717">
    <property type="protein sequence ID" value="QNN65452.1"/>
    <property type="molecule type" value="Genomic_DNA"/>
</dbReference>